<organism evidence="17 18">
    <name type="scientific">Boudabousia marimammalium</name>
    <dbReference type="NCBI Taxonomy" id="156892"/>
    <lineage>
        <taxon>Bacteria</taxon>
        <taxon>Bacillati</taxon>
        <taxon>Actinomycetota</taxon>
        <taxon>Actinomycetes</taxon>
        <taxon>Actinomycetales</taxon>
        <taxon>Actinomycetaceae</taxon>
        <taxon>Boudabousia</taxon>
    </lineage>
</organism>
<dbReference type="PIRSF" id="PIRSF006468">
    <property type="entry name" value="BCAT1"/>
    <property type="match status" value="1"/>
</dbReference>
<dbReference type="Gene3D" id="3.20.10.10">
    <property type="entry name" value="D-amino Acid Aminotransferase, subunit A, domain 2"/>
    <property type="match status" value="1"/>
</dbReference>
<sequence>MSESSLSALEQAAAKPLPSSGKLAGRFPLYAHPSPSSDQEVAQVLKKLQFGTAFGDFMSAATYTEDEGWHRQGTIPYGPLSLDPAAAVLHYSQEIFEGLKAYRHADNSIWAFRPNYNAARFQASARRLVMPEMPTELFVASLIDVVRADTRWVPDLKGSALYLRPFMFASEGFLGVRPAVEYTYLCITSPVGPYFKSGFQPVSIWVTKQYHRAMPGGTGAAKTGGNYAAGLIAQQDAKERGFQQVCFLDSVQGEFLEELGGMNVFAVSKDGSVRTPRLTGTILEGGTRLSIIQLLRDQGREVIETDISINQLVSDIKSGEVVEMFVCGTAAVVTPIGHLAGENFDVTLDNSALTEQVYDHLTGIQYGTIEDTHNWMYRLA</sequence>
<comment type="catalytic activity">
    <reaction evidence="12">
        <text>L-valine + 2-oxoglutarate = 3-methyl-2-oxobutanoate + L-glutamate</text>
        <dbReference type="Rhea" id="RHEA:24813"/>
        <dbReference type="ChEBI" id="CHEBI:11851"/>
        <dbReference type="ChEBI" id="CHEBI:16810"/>
        <dbReference type="ChEBI" id="CHEBI:29985"/>
        <dbReference type="ChEBI" id="CHEBI:57762"/>
        <dbReference type="EC" id="2.6.1.42"/>
    </reaction>
</comment>
<keyword evidence="10" id="KW-0663">Pyridoxal phosphate</keyword>
<dbReference type="UniPathway" id="UPA00048">
    <property type="reaction ID" value="UER00073"/>
</dbReference>
<evidence type="ECO:0000256" key="7">
    <source>
        <dbReference type="ARBA" id="ARBA00022576"/>
    </source>
</evidence>
<feature type="region of interest" description="Disordered" evidence="16">
    <location>
        <begin position="1"/>
        <end position="21"/>
    </location>
</feature>
<dbReference type="GO" id="GO:0009099">
    <property type="term" value="P:L-valine biosynthetic process"/>
    <property type="evidence" value="ECO:0007669"/>
    <property type="project" value="UniProtKB-UniPathway"/>
</dbReference>
<evidence type="ECO:0000256" key="15">
    <source>
        <dbReference type="PIRSR" id="PIRSR006468-1"/>
    </source>
</evidence>
<gene>
    <name evidence="17" type="ORF">BM477_05185</name>
</gene>
<keyword evidence="7 17" id="KW-0032">Aminotransferase</keyword>
<dbReference type="InterPro" id="IPR005786">
    <property type="entry name" value="B_amino_transII"/>
</dbReference>
<keyword evidence="11" id="KW-0100">Branched-chain amino acid biosynthesis</keyword>
<evidence type="ECO:0000256" key="8">
    <source>
        <dbReference type="ARBA" id="ARBA00022605"/>
    </source>
</evidence>
<evidence type="ECO:0000256" key="14">
    <source>
        <dbReference type="ARBA" id="ARBA00049229"/>
    </source>
</evidence>
<dbReference type="STRING" id="156892.BM477_05185"/>
<dbReference type="Gene3D" id="3.30.470.10">
    <property type="match status" value="1"/>
</dbReference>
<dbReference type="PANTHER" id="PTHR11825:SF44">
    <property type="entry name" value="BRANCHED-CHAIN-AMINO-ACID AMINOTRANSFERASE"/>
    <property type="match status" value="1"/>
</dbReference>
<dbReference type="InterPro" id="IPR043131">
    <property type="entry name" value="BCAT-like_N"/>
</dbReference>
<dbReference type="NCBIfam" id="NF009897">
    <property type="entry name" value="PRK13357.1"/>
    <property type="match status" value="1"/>
</dbReference>
<name>A0A1Q5PPA3_9ACTO</name>
<evidence type="ECO:0000256" key="4">
    <source>
        <dbReference type="ARBA" id="ARBA00005072"/>
    </source>
</evidence>
<dbReference type="EMBL" id="MPDM01000004">
    <property type="protein sequence ID" value="OKL49367.1"/>
    <property type="molecule type" value="Genomic_DNA"/>
</dbReference>
<dbReference type="InterPro" id="IPR036038">
    <property type="entry name" value="Aminotransferase-like"/>
</dbReference>
<dbReference type="CDD" id="cd01557">
    <property type="entry name" value="BCAT_beta_family"/>
    <property type="match status" value="1"/>
</dbReference>
<keyword evidence="18" id="KW-1185">Reference proteome</keyword>
<evidence type="ECO:0000313" key="17">
    <source>
        <dbReference type="EMBL" id="OKL49367.1"/>
    </source>
</evidence>
<keyword evidence="9 17" id="KW-0808">Transferase</keyword>
<evidence type="ECO:0000256" key="12">
    <source>
        <dbReference type="ARBA" id="ARBA00048212"/>
    </source>
</evidence>
<dbReference type="UniPathway" id="UPA00047">
    <property type="reaction ID" value="UER00058"/>
</dbReference>
<comment type="pathway">
    <text evidence="2">Amino-acid biosynthesis; L-isoleucine biosynthesis; L-isoleucine from 2-oxobutanoate: step 4/4.</text>
</comment>
<evidence type="ECO:0000256" key="2">
    <source>
        <dbReference type="ARBA" id="ARBA00004824"/>
    </source>
</evidence>
<dbReference type="Proteomes" id="UP000186465">
    <property type="component" value="Unassembled WGS sequence"/>
</dbReference>
<comment type="catalytic activity">
    <reaction evidence="13">
        <text>L-isoleucine + 2-oxoglutarate = (S)-3-methyl-2-oxopentanoate + L-glutamate</text>
        <dbReference type="Rhea" id="RHEA:24801"/>
        <dbReference type="ChEBI" id="CHEBI:16810"/>
        <dbReference type="ChEBI" id="CHEBI:29985"/>
        <dbReference type="ChEBI" id="CHEBI:35146"/>
        <dbReference type="ChEBI" id="CHEBI:58045"/>
        <dbReference type="EC" id="2.6.1.42"/>
    </reaction>
</comment>
<comment type="caution">
    <text evidence="17">The sequence shown here is derived from an EMBL/GenBank/DDBJ whole genome shotgun (WGS) entry which is preliminary data.</text>
</comment>
<dbReference type="AlphaFoldDB" id="A0A1Q5PPA3"/>
<evidence type="ECO:0000313" key="18">
    <source>
        <dbReference type="Proteomes" id="UP000186465"/>
    </source>
</evidence>
<accession>A0A1Q5PPA3</accession>
<comment type="pathway">
    <text evidence="3">Amino-acid biosynthesis; L-valine biosynthesis; L-valine from pyruvate: step 4/4.</text>
</comment>
<evidence type="ECO:0000256" key="1">
    <source>
        <dbReference type="ARBA" id="ARBA00001933"/>
    </source>
</evidence>
<dbReference type="GO" id="GO:0009098">
    <property type="term" value="P:L-leucine biosynthetic process"/>
    <property type="evidence" value="ECO:0007669"/>
    <property type="project" value="UniProtKB-UniPathway"/>
</dbReference>
<comment type="similarity">
    <text evidence="5">Belongs to the class-IV pyridoxal-phosphate-dependent aminotransferase family.</text>
</comment>
<comment type="catalytic activity">
    <reaction evidence="14">
        <text>L-leucine + 2-oxoglutarate = 4-methyl-2-oxopentanoate + L-glutamate</text>
        <dbReference type="Rhea" id="RHEA:18321"/>
        <dbReference type="ChEBI" id="CHEBI:16810"/>
        <dbReference type="ChEBI" id="CHEBI:17865"/>
        <dbReference type="ChEBI" id="CHEBI:29985"/>
        <dbReference type="ChEBI" id="CHEBI:57427"/>
        <dbReference type="EC" id="2.6.1.42"/>
    </reaction>
</comment>
<protein>
    <recommendedName>
        <fullName evidence="6">branched-chain-amino-acid transaminase</fullName>
        <ecNumber evidence="6">2.6.1.42</ecNumber>
    </recommendedName>
</protein>
<dbReference type="InterPro" id="IPR001544">
    <property type="entry name" value="Aminotrans_IV"/>
</dbReference>
<dbReference type="UniPathway" id="UPA00049">
    <property type="reaction ID" value="UER00062"/>
</dbReference>
<evidence type="ECO:0000256" key="3">
    <source>
        <dbReference type="ARBA" id="ARBA00004931"/>
    </source>
</evidence>
<dbReference type="SUPFAM" id="SSF56752">
    <property type="entry name" value="D-aminoacid aminotransferase-like PLP-dependent enzymes"/>
    <property type="match status" value="1"/>
</dbReference>
<evidence type="ECO:0000256" key="5">
    <source>
        <dbReference type="ARBA" id="ARBA00009320"/>
    </source>
</evidence>
<evidence type="ECO:0000256" key="16">
    <source>
        <dbReference type="SAM" id="MobiDB-lite"/>
    </source>
</evidence>
<dbReference type="OrthoDB" id="9804984at2"/>
<evidence type="ECO:0000256" key="6">
    <source>
        <dbReference type="ARBA" id="ARBA00013053"/>
    </source>
</evidence>
<dbReference type="NCBIfam" id="TIGR01123">
    <property type="entry name" value="ilvE_II"/>
    <property type="match status" value="1"/>
</dbReference>
<evidence type="ECO:0000256" key="9">
    <source>
        <dbReference type="ARBA" id="ARBA00022679"/>
    </source>
</evidence>
<comment type="cofactor">
    <cofactor evidence="1">
        <name>pyridoxal 5'-phosphate</name>
        <dbReference type="ChEBI" id="CHEBI:597326"/>
    </cofactor>
</comment>
<dbReference type="GO" id="GO:0009097">
    <property type="term" value="P:isoleucine biosynthetic process"/>
    <property type="evidence" value="ECO:0007669"/>
    <property type="project" value="UniProtKB-UniPathway"/>
</dbReference>
<dbReference type="InterPro" id="IPR043132">
    <property type="entry name" value="BCAT-like_C"/>
</dbReference>
<evidence type="ECO:0000256" key="13">
    <source>
        <dbReference type="ARBA" id="ARBA00048798"/>
    </source>
</evidence>
<keyword evidence="8" id="KW-0028">Amino-acid biosynthesis</keyword>
<feature type="compositionally biased region" description="Low complexity" evidence="16">
    <location>
        <begin position="1"/>
        <end position="14"/>
    </location>
</feature>
<dbReference type="InterPro" id="IPR033939">
    <property type="entry name" value="BCAT_family"/>
</dbReference>
<dbReference type="RefSeq" id="WP_075361606.1">
    <property type="nucleotide sequence ID" value="NZ_MPDM01000004.1"/>
</dbReference>
<dbReference type="EC" id="2.6.1.42" evidence="6"/>
<dbReference type="GO" id="GO:0004084">
    <property type="term" value="F:branched-chain-amino-acid transaminase activity"/>
    <property type="evidence" value="ECO:0007669"/>
    <property type="project" value="UniProtKB-EC"/>
</dbReference>
<proteinExistence type="inferred from homology"/>
<evidence type="ECO:0000256" key="10">
    <source>
        <dbReference type="ARBA" id="ARBA00022898"/>
    </source>
</evidence>
<feature type="modified residue" description="N6-(pyridoxal phosphate)lysine" evidence="15">
    <location>
        <position position="222"/>
    </location>
</feature>
<dbReference type="PANTHER" id="PTHR11825">
    <property type="entry name" value="SUBGROUP IIII AMINOTRANSFERASE"/>
    <property type="match status" value="1"/>
</dbReference>
<evidence type="ECO:0000256" key="11">
    <source>
        <dbReference type="ARBA" id="ARBA00023304"/>
    </source>
</evidence>
<comment type="pathway">
    <text evidence="4">Amino-acid biosynthesis; L-leucine biosynthesis; L-leucine from 3-methyl-2-oxobutanoate: step 4/4.</text>
</comment>
<reference evidence="18" key="1">
    <citation type="submission" date="2016-11" db="EMBL/GenBank/DDBJ databases">
        <title>Actinomyces gypaetusis sp. nov. isolated from Gypaetus barbatus in Qinghai Tibet Plateau China.</title>
        <authorList>
            <person name="Meng X."/>
        </authorList>
    </citation>
    <scope>NUCLEOTIDE SEQUENCE [LARGE SCALE GENOMIC DNA]</scope>
    <source>
        <strain evidence="18">DSM 15383</strain>
    </source>
</reference>
<dbReference type="Pfam" id="PF01063">
    <property type="entry name" value="Aminotran_4"/>
    <property type="match status" value="1"/>
</dbReference>